<protein>
    <submittedName>
        <fullName evidence="1">Uncharacterized protein</fullName>
    </submittedName>
</protein>
<keyword evidence="2" id="KW-1185">Reference proteome</keyword>
<dbReference type="Proteomes" id="UP001515480">
    <property type="component" value="Unassembled WGS sequence"/>
</dbReference>
<sequence>MEPPKPAGCPPRGVFTTLRAALLADALAPSALLARHHARLRLAARDCLAASLPPPLASAANFAAFVGAKCREARAEGPAVFRVRVEVGGPARDGVLQTLRCDVVAAPQLLAVCEQLPRRGWSSPVGTLRVRLDPAASCTAGVEVRYKTTERGVYDAARRRVGEAVDDVLLWNERGEVTEASIANFAVEREEGVWVTPPQSCGLLAGVMREQLLEGSSDAEAEGGVLKEEVVSVAELKRLVLGEGRRLIGFNALRGVFAMELVEG</sequence>
<organism evidence="1 2">
    <name type="scientific">Prymnesium parvum</name>
    <name type="common">Toxic golden alga</name>
    <dbReference type="NCBI Taxonomy" id="97485"/>
    <lineage>
        <taxon>Eukaryota</taxon>
        <taxon>Haptista</taxon>
        <taxon>Haptophyta</taxon>
        <taxon>Prymnesiophyceae</taxon>
        <taxon>Prymnesiales</taxon>
        <taxon>Prymnesiaceae</taxon>
        <taxon>Prymnesium</taxon>
    </lineage>
</organism>
<reference evidence="1 2" key="1">
    <citation type="journal article" date="2024" name="Science">
        <title>Giant polyketide synthase enzymes in the biosynthesis of giant marine polyether toxins.</title>
        <authorList>
            <person name="Fallon T.R."/>
            <person name="Shende V.V."/>
            <person name="Wierzbicki I.H."/>
            <person name="Pendleton A.L."/>
            <person name="Watervoot N.F."/>
            <person name="Auber R.P."/>
            <person name="Gonzalez D.J."/>
            <person name="Wisecaver J.H."/>
            <person name="Moore B.S."/>
        </authorList>
    </citation>
    <scope>NUCLEOTIDE SEQUENCE [LARGE SCALE GENOMIC DNA]</scope>
    <source>
        <strain evidence="1 2">12B1</strain>
    </source>
</reference>
<dbReference type="Pfam" id="PF01063">
    <property type="entry name" value="Aminotran_4"/>
    <property type="match status" value="1"/>
</dbReference>
<comment type="caution">
    <text evidence="1">The sequence shown here is derived from an EMBL/GenBank/DDBJ whole genome shotgun (WGS) entry which is preliminary data.</text>
</comment>
<dbReference type="InterPro" id="IPR043132">
    <property type="entry name" value="BCAT-like_C"/>
</dbReference>
<name>A0AB34II43_PRYPA</name>
<evidence type="ECO:0000313" key="2">
    <source>
        <dbReference type="Proteomes" id="UP001515480"/>
    </source>
</evidence>
<dbReference type="InterPro" id="IPR036038">
    <property type="entry name" value="Aminotransferase-like"/>
</dbReference>
<gene>
    <name evidence="1" type="ORF">AB1Y20_011822</name>
</gene>
<dbReference type="SUPFAM" id="SSF56752">
    <property type="entry name" value="D-aminoacid aminotransferase-like PLP-dependent enzymes"/>
    <property type="match status" value="1"/>
</dbReference>
<dbReference type="GO" id="GO:0003824">
    <property type="term" value="F:catalytic activity"/>
    <property type="evidence" value="ECO:0007669"/>
    <property type="project" value="InterPro"/>
</dbReference>
<dbReference type="Gene3D" id="3.20.10.10">
    <property type="entry name" value="D-amino Acid Aminotransferase, subunit A, domain 2"/>
    <property type="match status" value="1"/>
</dbReference>
<dbReference type="AlphaFoldDB" id="A0AB34II43"/>
<evidence type="ECO:0000313" key="1">
    <source>
        <dbReference type="EMBL" id="KAL1499623.1"/>
    </source>
</evidence>
<dbReference type="EMBL" id="JBGBPQ010000025">
    <property type="protein sequence ID" value="KAL1499623.1"/>
    <property type="molecule type" value="Genomic_DNA"/>
</dbReference>
<proteinExistence type="predicted"/>
<accession>A0AB34II43</accession>
<dbReference type="InterPro" id="IPR001544">
    <property type="entry name" value="Aminotrans_IV"/>
</dbReference>